<dbReference type="EMBL" id="LXQA010465177">
    <property type="protein sequence ID" value="MCI53569.1"/>
    <property type="molecule type" value="Genomic_DNA"/>
</dbReference>
<keyword evidence="3" id="KW-1185">Reference proteome</keyword>
<dbReference type="Proteomes" id="UP000265520">
    <property type="component" value="Unassembled WGS sequence"/>
</dbReference>
<evidence type="ECO:0000313" key="3">
    <source>
        <dbReference type="Proteomes" id="UP000265520"/>
    </source>
</evidence>
<protein>
    <submittedName>
        <fullName evidence="2">Uncharacterized protein</fullName>
    </submittedName>
</protein>
<comment type="caution">
    <text evidence="2">The sequence shown here is derived from an EMBL/GenBank/DDBJ whole genome shotgun (WGS) entry which is preliminary data.</text>
</comment>
<reference evidence="2 3" key="1">
    <citation type="journal article" date="2018" name="Front. Plant Sci.">
        <title>Red Clover (Trifolium pratense) and Zigzag Clover (T. medium) - A Picture of Genomic Similarities and Differences.</title>
        <authorList>
            <person name="Dluhosova J."/>
            <person name="Istvanek J."/>
            <person name="Nedelnik J."/>
            <person name="Repkova J."/>
        </authorList>
    </citation>
    <scope>NUCLEOTIDE SEQUENCE [LARGE SCALE GENOMIC DNA]</scope>
    <source>
        <strain evidence="3">cv. 10/8</strain>
        <tissue evidence="2">Leaf</tissue>
    </source>
</reference>
<feature type="compositionally biased region" description="Basic and acidic residues" evidence="1">
    <location>
        <begin position="1"/>
        <end position="10"/>
    </location>
</feature>
<sequence length="65" mass="7317">GGGEVEREGGGFETEEDLIGGRKEEEEDLKRFDEVESFDWCLRKLLVGEGVERVEEAMVVELVSN</sequence>
<name>A0A392SY09_9FABA</name>
<dbReference type="AlphaFoldDB" id="A0A392SY09"/>
<evidence type="ECO:0000313" key="2">
    <source>
        <dbReference type="EMBL" id="MCI53569.1"/>
    </source>
</evidence>
<evidence type="ECO:0000256" key="1">
    <source>
        <dbReference type="SAM" id="MobiDB-lite"/>
    </source>
</evidence>
<proteinExistence type="predicted"/>
<feature type="non-terminal residue" evidence="2">
    <location>
        <position position="1"/>
    </location>
</feature>
<feature type="region of interest" description="Disordered" evidence="1">
    <location>
        <begin position="1"/>
        <end position="25"/>
    </location>
</feature>
<organism evidence="2 3">
    <name type="scientific">Trifolium medium</name>
    <dbReference type="NCBI Taxonomy" id="97028"/>
    <lineage>
        <taxon>Eukaryota</taxon>
        <taxon>Viridiplantae</taxon>
        <taxon>Streptophyta</taxon>
        <taxon>Embryophyta</taxon>
        <taxon>Tracheophyta</taxon>
        <taxon>Spermatophyta</taxon>
        <taxon>Magnoliopsida</taxon>
        <taxon>eudicotyledons</taxon>
        <taxon>Gunneridae</taxon>
        <taxon>Pentapetalae</taxon>
        <taxon>rosids</taxon>
        <taxon>fabids</taxon>
        <taxon>Fabales</taxon>
        <taxon>Fabaceae</taxon>
        <taxon>Papilionoideae</taxon>
        <taxon>50 kb inversion clade</taxon>
        <taxon>NPAAA clade</taxon>
        <taxon>Hologalegina</taxon>
        <taxon>IRL clade</taxon>
        <taxon>Trifolieae</taxon>
        <taxon>Trifolium</taxon>
    </lineage>
</organism>
<accession>A0A392SY09</accession>